<gene>
    <name evidence="1" type="ORF">PI172_2064</name>
</gene>
<protein>
    <submittedName>
        <fullName evidence="1">Uncharacterized protein</fullName>
    </submittedName>
</protein>
<evidence type="ECO:0000313" key="2">
    <source>
        <dbReference type="Proteomes" id="UP000067008"/>
    </source>
</evidence>
<name>A0AAD1BHV4_PREIN</name>
<reference evidence="1 2" key="1">
    <citation type="submission" date="2015-07" db="EMBL/GenBank/DDBJ databases">
        <title>Complete genome sequence of Prevotella intermedia strain 17-2.</title>
        <authorList>
            <person name="Nambu T."/>
        </authorList>
    </citation>
    <scope>NUCLEOTIDE SEQUENCE [LARGE SCALE GENOMIC DNA]</scope>
    <source>
        <strain evidence="1 2">17-2</strain>
    </source>
</reference>
<dbReference type="AlphaFoldDB" id="A0AAD1BHV4"/>
<accession>A0AAD1BHV4</accession>
<dbReference type="Proteomes" id="UP000067008">
    <property type="component" value="Chromosome 1"/>
</dbReference>
<organism evidence="1 2">
    <name type="scientific">Prevotella intermedia</name>
    <dbReference type="NCBI Taxonomy" id="28131"/>
    <lineage>
        <taxon>Bacteria</taxon>
        <taxon>Pseudomonadati</taxon>
        <taxon>Bacteroidota</taxon>
        <taxon>Bacteroidia</taxon>
        <taxon>Bacteroidales</taxon>
        <taxon>Prevotellaceae</taxon>
        <taxon>Prevotella</taxon>
    </lineage>
</organism>
<evidence type="ECO:0000313" key="1">
    <source>
        <dbReference type="EMBL" id="BAR96792.1"/>
    </source>
</evidence>
<sequence>METSNTVKPITSKADTTHQYVSDEPMMGLRAYNKRKNKQPAFIQKLLSFVFC</sequence>
<proteinExistence type="predicted"/>
<dbReference type="EMBL" id="AP014926">
    <property type="protein sequence ID" value="BAR96792.1"/>
    <property type="molecule type" value="Genomic_DNA"/>
</dbReference>